<organism evidence="2 3">
    <name type="scientific">Baudoinia panamericana (strain UAMH 10762)</name>
    <name type="common">Angels' share fungus</name>
    <name type="synonym">Baudoinia compniacensis (strain UAMH 10762)</name>
    <dbReference type="NCBI Taxonomy" id="717646"/>
    <lineage>
        <taxon>Eukaryota</taxon>
        <taxon>Fungi</taxon>
        <taxon>Dikarya</taxon>
        <taxon>Ascomycota</taxon>
        <taxon>Pezizomycotina</taxon>
        <taxon>Dothideomycetes</taxon>
        <taxon>Dothideomycetidae</taxon>
        <taxon>Mycosphaerellales</taxon>
        <taxon>Teratosphaeriaceae</taxon>
        <taxon>Baudoinia</taxon>
    </lineage>
</organism>
<protein>
    <recommendedName>
        <fullName evidence="1">Heterokaryon incompatibility domain-containing protein</fullName>
    </recommendedName>
</protein>
<evidence type="ECO:0000313" key="2">
    <source>
        <dbReference type="EMBL" id="EMC94864.1"/>
    </source>
</evidence>
<dbReference type="HOGENOM" id="CLU_102622_1_2_1"/>
<dbReference type="STRING" id="717646.M2N704"/>
<proteinExistence type="predicted"/>
<dbReference type="Proteomes" id="UP000011761">
    <property type="component" value="Unassembled WGS sequence"/>
</dbReference>
<dbReference type="OMA" id="IETHERC"/>
<feature type="non-terminal residue" evidence="2">
    <location>
        <position position="1"/>
    </location>
</feature>
<feature type="domain" description="Heterokaryon incompatibility" evidence="1">
    <location>
        <begin position="46"/>
        <end position="134"/>
    </location>
</feature>
<evidence type="ECO:0000259" key="1">
    <source>
        <dbReference type="Pfam" id="PF06985"/>
    </source>
</evidence>
<reference evidence="2 3" key="1">
    <citation type="journal article" date="2012" name="PLoS Pathog.">
        <title>Diverse lifestyles and strategies of plant pathogenesis encoded in the genomes of eighteen Dothideomycetes fungi.</title>
        <authorList>
            <person name="Ohm R.A."/>
            <person name="Feau N."/>
            <person name="Henrissat B."/>
            <person name="Schoch C.L."/>
            <person name="Horwitz B.A."/>
            <person name="Barry K.W."/>
            <person name="Condon B.J."/>
            <person name="Copeland A.C."/>
            <person name="Dhillon B."/>
            <person name="Glaser F."/>
            <person name="Hesse C.N."/>
            <person name="Kosti I."/>
            <person name="LaButti K."/>
            <person name="Lindquist E.A."/>
            <person name="Lucas S."/>
            <person name="Salamov A.A."/>
            <person name="Bradshaw R.E."/>
            <person name="Ciuffetti L."/>
            <person name="Hamelin R.C."/>
            <person name="Kema G.H.J."/>
            <person name="Lawrence C."/>
            <person name="Scott J.A."/>
            <person name="Spatafora J.W."/>
            <person name="Turgeon B.G."/>
            <person name="de Wit P.J.G.M."/>
            <person name="Zhong S."/>
            <person name="Goodwin S.B."/>
            <person name="Grigoriev I.V."/>
        </authorList>
    </citation>
    <scope>NUCLEOTIDE SEQUENCE [LARGE SCALE GENOMIC DNA]</scope>
    <source>
        <strain evidence="2 3">UAMH 10762</strain>
    </source>
</reference>
<dbReference type="PANTHER" id="PTHR33112:SF16">
    <property type="entry name" value="HETEROKARYON INCOMPATIBILITY DOMAIN-CONTAINING PROTEIN"/>
    <property type="match status" value="1"/>
</dbReference>
<dbReference type="OrthoDB" id="2958217at2759"/>
<dbReference type="RefSeq" id="XP_007678135.1">
    <property type="nucleotide sequence ID" value="XM_007679945.1"/>
</dbReference>
<evidence type="ECO:0000313" key="3">
    <source>
        <dbReference type="Proteomes" id="UP000011761"/>
    </source>
</evidence>
<dbReference type="EMBL" id="KB445558">
    <property type="protein sequence ID" value="EMC94864.1"/>
    <property type="molecule type" value="Genomic_DNA"/>
</dbReference>
<dbReference type="InterPro" id="IPR010730">
    <property type="entry name" value="HET"/>
</dbReference>
<feature type="non-terminal residue" evidence="2">
    <location>
        <position position="135"/>
    </location>
</feature>
<dbReference type="PANTHER" id="PTHR33112">
    <property type="entry name" value="DOMAIN PROTEIN, PUTATIVE-RELATED"/>
    <property type="match status" value="1"/>
</dbReference>
<sequence>QECRAHHYGYNEGTTNWMPTRLLEVRVPGNPAHVRVVPTQSQIHCYVALRYCWGTEGQPMTKTDKINIHQTGLELASLPPTIRDAVFVTRQLGVHYIWVDSLCIVRDEQQDKMAEIEMMRMIYRNAVCTIVVSSS</sequence>
<dbReference type="Pfam" id="PF06985">
    <property type="entry name" value="HET"/>
    <property type="match status" value="1"/>
</dbReference>
<dbReference type="KEGG" id="bcom:BAUCODRAFT_51703"/>
<dbReference type="GeneID" id="19115080"/>
<keyword evidence="3" id="KW-1185">Reference proteome</keyword>
<accession>M2N704</accession>
<dbReference type="AlphaFoldDB" id="M2N704"/>
<gene>
    <name evidence="2" type="ORF">BAUCODRAFT_51703</name>
</gene>
<name>M2N704_BAUPA</name>